<feature type="region of interest" description="Disordered" evidence="5">
    <location>
        <begin position="175"/>
        <end position="196"/>
    </location>
</feature>
<evidence type="ECO:0000256" key="3">
    <source>
        <dbReference type="ARBA" id="ARBA00022989"/>
    </source>
</evidence>
<gene>
    <name evidence="9" type="ORF">DYB26_000291</name>
    <name evidence="8" type="ORF">DYB31_000654</name>
    <name evidence="7" type="ORF">DYB38_000317</name>
</gene>
<feature type="transmembrane region" description="Helical" evidence="6">
    <location>
        <begin position="151"/>
        <end position="168"/>
    </location>
</feature>
<evidence type="ECO:0000256" key="6">
    <source>
        <dbReference type="SAM" id="Phobius"/>
    </source>
</evidence>
<organism evidence="7 10">
    <name type="scientific">Aphanomyces astaci</name>
    <name type="common">Crayfish plague agent</name>
    <dbReference type="NCBI Taxonomy" id="112090"/>
    <lineage>
        <taxon>Eukaryota</taxon>
        <taxon>Sar</taxon>
        <taxon>Stramenopiles</taxon>
        <taxon>Oomycota</taxon>
        <taxon>Saprolegniomycetes</taxon>
        <taxon>Saprolegniales</taxon>
        <taxon>Verrucalvaceae</taxon>
        <taxon>Aphanomyces</taxon>
    </lineage>
</organism>
<dbReference type="NCBIfam" id="TIGR00803">
    <property type="entry name" value="nst"/>
    <property type="match status" value="1"/>
</dbReference>
<dbReference type="EMBL" id="QUTE01014688">
    <property type="protein sequence ID" value="RHZ01770.1"/>
    <property type="molecule type" value="Genomic_DNA"/>
</dbReference>
<evidence type="ECO:0000256" key="1">
    <source>
        <dbReference type="ARBA" id="ARBA00004141"/>
    </source>
</evidence>
<protein>
    <recommendedName>
        <fullName evidence="13">UDP-galactose transporter</fullName>
    </recommendedName>
</protein>
<dbReference type="PIRSF" id="PIRSF005799">
    <property type="entry name" value="UDP-gal_transpt"/>
    <property type="match status" value="1"/>
</dbReference>
<evidence type="ECO:0000256" key="5">
    <source>
        <dbReference type="SAM" id="MobiDB-lite"/>
    </source>
</evidence>
<dbReference type="AlphaFoldDB" id="A0A397EA85"/>
<feature type="transmembrane region" description="Helical" evidence="6">
    <location>
        <begin position="300"/>
        <end position="320"/>
    </location>
</feature>
<evidence type="ECO:0000256" key="2">
    <source>
        <dbReference type="ARBA" id="ARBA00022692"/>
    </source>
</evidence>
<evidence type="ECO:0000313" key="11">
    <source>
        <dbReference type="Proteomes" id="UP000266196"/>
    </source>
</evidence>
<feature type="transmembrane region" description="Helical" evidence="6">
    <location>
        <begin position="206"/>
        <end position="230"/>
    </location>
</feature>
<feature type="transmembrane region" description="Helical" evidence="6">
    <location>
        <begin position="96"/>
        <end position="120"/>
    </location>
</feature>
<comment type="subcellular location">
    <subcellularLocation>
        <location evidence="1">Membrane</location>
        <topology evidence="1">Multi-pass membrane protein</topology>
    </subcellularLocation>
</comment>
<evidence type="ECO:0008006" key="13">
    <source>
        <dbReference type="Google" id="ProtNLM"/>
    </source>
</evidence>
<dbReference type="Pfam" id="PF04142">
    <property type="entry name" value="Nuc_sug_transp"/>
    <property type="match status" value="1"/>
</dbReference>
<reference evidence="10 11" key="1">
    <citation type="submission" date="2018-08" db="EMBL/GenBank/DDBJ databases">
        <title>Aphanomyces genome sequencing and annotation.</title>
        <authorList>
            <person name="Minardi D."/>
            <person name="Oidtmann B."/>
            <person name="Van Der Giezen M."/>
            <person name="Studholme D.J."/>
        </authorList>
    </citation>
    <scope>NUCLEOTIDE SEQUENCE [LARGE SCALE GENOMIC DNA]</scope>
    <source>
        <strain evidence="8 11">197901</strain>
        <strain evidence="9 12">FDL457</strain>
        <strain evidence="7 10">SA</strain>
    </source>
</reference>
<proteinExistence type="predicted"/>
<evidence type="ECO:0000313" key="8">
    <source>
        <dbReference type="EMBL" id="RHZ01770.1"/>
    </source>
</evidence>
<dbReference type="EMBL" id="QUTC01002135">
    <property type="protein sequence ID" value="RHY75080.1"/>
    <property type="molecule type" value="Genomic_DNA"/>
</dbReference>
<dbReference type="EMBL" id="QUTF01015846">
    <property type="protein sequence ID" value="RHZ08420.1"/>
    <property type="molecule type" value="Genomic_DNA"/>
</dbReference>
<keyword evidence="4 6" id="KW-0472">Membrane</keyword>
<dbReference type="VEuPathDB" id="FungiDB:H257_12591"/>
<feature type="transmembrane region" description="Helical" evidence="6">
    <location>
        <begin position="63"/>
        <end position="84"/>
    </location>
</feature>
<feature type="transmembrane region" description="Helical" evidence="6">
    <location>
        <begin position="242"/>
        <end position="261"/>
    </location>
</feature>
<dbReference type="SUPFAM" id="SSF103481">
    <property type="entry name" value="Multidrug resistance efflux transporter EmrE"/>
    <property type="match status" value="1"/>
</dbReference>
<dbReference type="Proteomes" id="UP000286510">
    <property type="component" value="Unassembled WGS sequence"/>
</dbReference>
<feature type="transmembrane region" description="Helical" evidence="6">
    <location>
        <begin position="21"/>
        <end position="43"/>
    </location>
</feature>
<accession>A0A397EA85</accession>
<feature type="transmembrane region" description="Helical" evidence="6">
    <location>
        <begin position="273"/>
        <end position="293"/>
    </location>
</feature>
<feature type="transmembrane region" description="Helical" evidence="6">
    <location>
        <begin position="126"/>
        <end position="144"/>
    </location>
</feature>
<keyword evidence="3 6" id="KW-1133">Transmembrane helix</keyword>
<dbReference type="Proteomes" id="UP000266196">
    <property type="component" value="Unassembled WGS sequence"/>
</dbReference>
<dbReference type="GO" id="GO:0000139">
    <property type="term" value="C:Golgi membrane"/>
    <property type="evidence" value="ECO:0007669"/>
    <property type="project" value="InterPro"/>
</dbReference>
<dbReference type="Proteomes" id="UP000265716">
    <property type="component" value="Unassembled WGS sequence"/>
</dbReference>
<dbReference type="PANTHER" id="PTHR10231">
    <property type="entry name" value="NUCLEOTIDE-SUGAR TRANSMEMBRANE TRANSPORTER"/>
    <property type="match status" value="1"/>
</dbReference>
<dbReference type="InterPro" id="IPR007271">
    <property type="entry name" value="Nuc_sug_transpt"/>
</dbReference>
<comment type="caution">
    <text evidence="7">The sequence shown here is derived from an EMBL/GenBank/DDBJ whole genome shotgun (WGS) entry which is preliminary data.</text>
</comment>
<sequence length="404" mass="43686">MKRCENRSPKSKSQLLKTVPPSYMNLVTQLAGMTVAAALMAAGSLCINASKVDGKMLYSSATVMFLVEVLKGLVCVGVVCVALPRPTTLWIGWRETLYFAAPALLYTIDNNLVFVILRFIDPATLSILWNLKIFTTAVLFRVILRRSISHLQVVSLVLLMLGVATTQSKHNIQPSMLQRHGNGTTSGATSIPTTNHSLHDDPSKTLMGMGLVSIACLISSFAGIATEYALKKNPGTPFVLQNIYLAGFSMAFNGLAAIAQLDSANDFFTGYNTWTWVVMVIQVAAGLCMGLILKFLDNIACVFSHAMGMLFTTLVSIVFFSFDPSLEFACGLSVCIVSIYLYHVPSAGTDPAPCHGERDNSTAAIEEYQKVARMSPIAVDMVPQSPSETQDDEDDEGLAIKTSA</sequence>
<evidence type="ECO:0000313" key="9">
    <source>
        <dbReference type="EMBL" id="RHZ08420.1"/>
    </source>
</evidence>
<evidence type="ECO:0000313" key="10">
    <source>
        <dbReference type="Proteomes" id="UP000265716"/>
    </source>
</evidence>
<evidence type="ECO:0000313" key="7">
    <source>
        <dbReference type="EMBL" id="RHY75080.1"/>
    </source>
</evidence>
<keyword evidence="2 6" id="KW-0812">Transmembrane</keyword>
<evidence type="ECO:0000313" key="12">
    <source>
        <dbReference type="Proteomes" id="UP000286510"/>
    </source>
</evidence>
<evidence type="ECO:0000256" key="4">
    <source>
        <dbReference type="ARBA" id="ARBA00023136"/>
    </source>
</evidence>
<feature type="region of interest" description="Disordered" evidence="5">
    <location>
        <begin position="382"/>
        <end position="404"/>
    </location>
</feature>
<dbReference type="GO" id="GO:0015165">
    <property type="term" value="F:pyrimidine nucleotide-sugar transmembrane transporter activity"/>
    <property type="evidence" value="ECO:0007669"/>
    <property type="project" value="InterPro"/>
</dbReference>
<name>A0A397EA85_APHAT</name>
<dbReference type="InterPro" id="IPR037185">
    <property type="entry name" value="EmrE-like"/>
</dbReference>